<keyword evidence="3" id="KW-0813">Transport</keyword>
<evidence type="ECO:0000256" key="8">
    <source>
        <dbReference type="SAM" id="MobiDB-lite"/>
    </source>
</evidence>
<keyword evidence="4" id="KW-1003">Cell membrane</keyword>
<keyword evidence="6 9" id="KW-1133">Transmembrane helix</keyword>
<dbReference type="GO" id="GO:0055085">
    <property type="term" value="P:transmembrane transport"/>
    <property type="evidence" value="ECO:0007669"/>
    <property type="project" value="TreeGrafter"/>
</dbReference>
<comment type="similarity">
    <text evidence="2">Belongs to the autoinducer-2 exporter (AI-2E) (TC 2.A.86) family.</text>
</comment>
<dbReference type="PANTHER" id="PTHR21716:SF53">
    <property type="entry name" value="PERMEASE PERM-RELATED"/>
    <property type="match status" value="1"/>
</dbReference>
<evidence type="ECO:0000256" key="9">
    <source>
        <dbReference type="SAM" id="Phobius"/>
    </source>
</evidence>
<dbReference type="InterPro" id="IPR002549">
    <property type="entry name" value="AI-2E-like"/>
</dbReference>
<comment type="subcellular location">
    <subcellularLocation>
        <location evidence="1">Cell membrane</location>
        <topology evidence="1">Multi-pass membrane protein</topology>
    </subcellularLocation>
</comment>
<feature type="region of interest" description="Disordered" evidence="8">
    <location>
        <begin position="403"/>
        <end position="443"/>
    </location>
</feature>
<dbReference type="RefSeq" id="WP_102598263.1">
    <property type="nucleotide sequence ID" value="NZ_JABUYH010000009.1"/>
</dbReference>
<gene>
    <name evidence="10" type="ORF">CIK84_10020</name>
</gene>
<reference evidence="10 11" key="1">
    <citation type="journal article" date="2017" name="Elife">
        <title>Extensive horizontal gene transfer in cheese-associated bacteria.</title>
        <authorList>
            <person name="Bonham K.S."/>
            <person name="Wolfe B.E."/>
            <person name="Dutton R.J."/>
        </authorList>
    </citation>
    <scope>NUCLEOTIDE SEQUENCE [LARGE SCALE GENOMIC DNA]</scope>
    <source>
        <strain evidence="10 11">JB182</strain>
    </source>
</reference>
<protein>
    <submittedName>
        <fullName evidence="10">AI-2E family transporter</fullName>
    </submittedName>
</protein>
<evidence type="ECO:0000256" key="6">
    <source>
        <dbReference type="ARBA" id="ARBA00022989"/>
    </source>
</evidence>
<evidence type="ECO:0000256" key="1">
    <source>
        <dbReference type="ARBA" id="ARBA00004651"/>
    </source>
</evidence>
<name>A0A2N7S6R4_9MICC</name>
<feature type="transmembrane region" description="Helical" evidence="9">
    <location>
        <begin position="276"/>
        <end position="300"/>
    </location>
</feature>
<evidence type="ECO:0000256" key="7">
    <source>
        <dbReference type="ARBA" id="ARBA00023136"/>
    </source>
</evidence>
<feature type="transmembrane region" description="Helical" evidence="9">
    <location>
        <begin position="307"/>
        <end position="324"/>
    </location>
</feature>
<comment type="caution">
    <text evidence="10">The sequence shown here is derived from an EMBL/GenBank/DDBJ whole genome shotgun (WGS) entry which is preliminary data.</text>
</comment>
<keyword evidence="5 9" id="KW-0812">Transmembrane</keyword>
<proteinExistence type="inferred from homology"/>
<evidence type="ECO:0000256" key="3">
    <source>
        <dbReference type="ARBA" id="ARBA00022448"/>
    </source>
</evidence>
<dbReference type="GO" id="GO:0005886">
    <property type="term" value="C:plasma membrane"/>
    <property type="evidence" value="ECO:0007669"/>
    <property type="project" value="UniProtKB-SubCell"/>
</dbReference>
<keyword evidence="7 9" id="KW-0472">Membrane</keyword>
<dbReference type="Proteomes" id="UP000235739">
    <property type="component" value="Unassembled WGS sequence"/>
</dbReference>
<feature type="transmembrane region" description="Helical" evidence="9">
    <location>
        <begin position="251"/>
        <end position="270"/>
    </location>
</feature>
<evidence type="ECO:0000313" key="10">
    <source>
        <dbReference type="EMBL" id="PMQ21831.1"/>
    </source>
</evidence>
<dbReference type="PANTHER" id="PTHR21716">
    <property type="entry name" value="TRANSMEMBRANE PROTEIN"/>
    <property type="match status" value="1"/>
</dbReference>
<evidence type="ECO:0000313" key="11">
    <source>
        <dbReference type="Proteomes" id="UP000235739"/>
    </source>
</evidence>
<dbReference type="EMBL" id="PNQX01000001">
    <property type="protein sequence ID" value="PMQ21831.1"/>
    <property type="molecule type" value="Genomic_DNA"/>
</dbReference>
<accession>A0A2N7S6R4</accession>
<sequence length="443" mass="46816">MKSSRFDRLRRLRVSLPSKPANALDVPRADSTDFQSAEDMPYAVRMAAAWAWRFLIIVAALGVLVWALSKISLLVIPVLVSALLAGLLSPVVNAMNSRLAVPRGLAVGITLIGFFALVTAGLSLAGQRLTAGFNALWTQALAGIEQVQNWLFNGPLKLTNDDLQSVLDDTLAQLRGNATNILSEAISWTSAIGQILTGTLLAIFALIFLLLDGRKIGLFLINLLPRRARPAMDGALTRGWASLVSYVRVQMVVAMIDAIGIGLGAFFLGVPLAMPLGVLVFIGSFIPIVGALITGALAVLLALVANGWINALIMLAVVLLVQQAESNILQPLIMGKAVSLHPLAVVLAVAGGTMLAGIPGALFAVPLLAVLNAVIRYLSHRSWETDAHVIKLYGEQIIKAGSAKNPPVKNPAPAVPPADIASPAATPQTSPELRHPETKADEE</sequence>
<dbReference type="AlphaFoldDB" id="A0A2N7S6R4"/>
<feature type="transmembrane region" description="Helical" evidence="9">
    <location>
        <begin position="74"/>
        <end position="92"/>
    </location>
</feature>
<evidence type="ECO:0000256" key="5">
    <source>
        <dbReference type="ARBA" id="ARBA00022692"/>
    </source>
</evidence>
<organism evidence="10 11">
    <name type="scientific">Glutamicibacter arilaitensis</name>
    <dbReference type="NCBI Taxonomy" id="256701"/>
    <lineage>
        <taxon>Bacteria</taxon>
        <taxon>Bacillati</taxon>
        <taxon>Actinomycetota</taxon>
        <taxon>Actinomycetes</taxon>
        <taxon>Micrococcales</taxon>
        <taxon>Micrococcaceae</taxon>
        <taxon>Glutamicibacter</taxon>
    </lineage>
</organism>
<feature type="transmembrane region" description="Helical" evidence="9">
    <location>
        <begin position="344"/>
        <end position="371"/>
    </location>
</feature>
<evidence type="ECO:0000256" key="2">
    <source>
        <dbReference type="ARBA" id="ARBA00009773"/>
    </source>
</evidence>
<evidence type="ECO:0000256" key="4">
    <source>
        <dbReference type="ARBA" id="ARBA00022475"/>
    </source>
</evidence>
<feature type="transmembrane region" description="Helical" evidence="9">
    <location>
        <begin position="191"/>
        <end position="211"/>
    </location>
</feature>
<feature type="compositionally biased region" description="Basic and acidic residues" evidence="8">
    <location>
        <begin position="432"/>
        <end position="443"/>
    </location>
</feature>
<dbReference type="Pfam" id="PF01594">
    <property type="entry name" value="AI-2E_transport"/>
    <property type="match status" value="1"/>
</dbReference>
<feature type="transmembrane region" description="Helical" evidence="9">
    <location>
        <begin position="50"/>
        <end position="68"/>
    </location>
</feature>
<feature type="transmembrane region" description="Helical" evidence="9">
    <location>
        <begin position="104"/>
        <end position="125"/>
    </location>
</feature>